<dbReference type="InterPro" id="IPR052435">
    <property type="entry name" value="YY1-Transcr_Regul"/>
</dbReference>
<dbReference type="PANTHER" id="PTHR16088:SF3">
    <property type="entry name" value="GON-4-LIKE PROTEIN"/>
    <property type="match status" value="1"/>
</dbReference>
<dbReference type="PANTHER" id="PTHR16088">
    <property type="entry name" value="YY1 ASSOCIATED PROTEIN-RELATED"/>
    <property type="match status" value="1"/>
</dbReference>
<evidence type="ECO:0000256" key="3">
    <source>
        <dbReference type="ARBA" id="ARBA00023242"/>
    </source>
</evidence>
<proteinExistence type="predicted"/>
<keyword evidence="2" id="KW-0804">Transcription</keyword>
<evidence type="ECO:0000313" key="5">
    <source>
        <dbReference type="EMBL" id="JAS94605.1"/>
    </source>
</evidence>
<feature type="compositionally biased region" description="Acidic residues" evidence="4">
    <location>
        <begin position="193"/>
        <end position="211"/>
    </location>
</feature>
<feature type="region of interest" description="Disordered" evidence="4">
    <location>
        <begin position="187"/>
        <end position="220"/>
    </location>
</feature>
<sequence>MAKNIENSKHKPTKSSGKSPFKSESDEKPKKHLRFNLKPECIESNISSTSAVRNDDDHDEDDESTTIATPTKKRKKETKMELPEAVDELEEEIERQMSSKAEKTNLSVMNVRNILRSVITNKYVVDMVRQTVEEGRVTEMPFEPKLTRAKTKELLQQNSAVPPPVVGFLTPVKAAVPEINPEIKLLIDKELSEDSSDEEYNPENEEEEQSDDDGKGDTSV</sequence>
<gene>
    <name evidence="5" type="ORF">g.58295</name>
</gene>
<dbReference type="EMBL" id="GECU01013101">
    <property type="protein sequence ID" value="JAS94605.1"/>
    <property type="molecule type" value="Transcribed_RNA"/>
</dbReference>
<protein>
    <recommendedName>
        <fullName evidence="6">GON-4-like protein</fullName>
    </recommendedName>
</protein>
<dbReference type="GO" id="GO:0006355">
    <property type="term" value="P:regulation of DNA-templated transcription"/>
    <property type="evidence" value="ECO:0007669"/>
    <property type="project" value="TreeGrafter"/>
</dbReference>
<evidence type="ECO:0000256" key="4">
    <source>
        <dbReference type="SAM" id="MobiDB-lite"/>
    </source>
</evidence>
<feature type="region of interest" description="Disordered" evidence="4">
    <location>
        <begin position="1"/>
        <end position="87"/>
    </location>
</feature>
<evidence type="ECO:0000256" key="2">
    <source>
        <dbReference type="ARBA" id="ARBA00023163"/>
    </source>
</evidence>
<dbReference type="GO" id="GO:0005634">
    <property type="term" value="C:nucleus"/>
    <property type="evidence" value="ECO:0007669"/>
    <property type="project" value="TreeGrafter"/>
</dbReference>
<name>A0A1B6J5Y7_9HEMI</name>
<dbReference type="AlphaFoldDB" id="A0A1B6J5Y7"/>
<reference evidence="5" key="1">
    <citation type="submission" date="2015-11" db="EMBL/GenBank/DDBJ databases">
        <title>De novo transcriptome assembly of four potential Pierce s Disease insect vectors from Arizona vineyards.</title>
        <authorList>
            <person name="Tassone E.E."/>
        </authorList>
    </citation>
    <scope>NUCLEOTIDE SEQUENCE</scope>
</reference>
<evidence type="ECO:0000256" key="1">
    <source>
        <dbReference type="ARBA" id="ARBA00023015"/>
    </source>
</evidence>
<feature type="non-terminal residue" evidence="5">
    <location>
        <position position="220"/>
    </location>
</feature>
<keyword evidence="1" id="KW-0805">Transcription regulation</keyword>
<organism evidence="5">
    <name type="scientific">Homalodisca liturata</name>
    <dbReference type="NCBI Taxonomy" id="320908"/>
    <lineage>
        <taxon>Eukaryota</taxon>
        <taxon>Metazoa</taxon>
        <taxon>Ecdysozoa</taxon>
        <taxon>Arthropoda</taxon>
        <taxon>Hexapoda</taxon>
        <taxon>Insecta</taxon>
        <taxon>Pterygota</taxon>
        <taxon>Neoptera</taxon>
        <taxon>Paraneoptera</taxon>
        <taxon>Hemiptera</taxon>
        <taxon>Auchenorrhyncha</taxon>
        <taxon>Membracoidea</taxon>
        <taxon>Cicadellidae</taxon>
        <taxon>Cicadellinae</taxon>
        <taxon>Proconiini</taxon>
        <taxon>Homalodisca</taxon>
    </lineage>
</organism>
<accession>A0A1B6J5Y7</accession>
<evidence type="ECO:0008006" key="6">
    <source>
        <dbReference type="Google" id="ProtNLM"/>
    </source>
</evidence>
<dbReference type="GO" id="GO:0003712">
    <property type="term" value="F:transcription coregulator activity"/>
    <property type="evidence" value="ECO:0007669"/>
    <property type="project" value="TreeGrafter"/>
</dbReference>
<keyword evidence="3" id="KW-0539">Nucleus</keyword>